<dbReference type="RefSeq" id="WP_012175921.1">
    <property type="nucleotide sequence ID" value="NC_009943.1"/>
</dbReference>
<feature type="chain" id="PRO_5002731804" evidence="1">
    <location>
        <begin position="28"/>
        <end position="331"/>
    </location>
</feature>
<organism evidence="2 3">
    <name type="scientific">Desulfosudis oleivorans (strain DSM 6200 / JCM 39069 / Hxd3)</name>
    <name type="common">Desulfococcus oleovorans</name>
    <dbReference type="NCBI Taxonomy" id="96561"/>
    <lineage>
        <taxon>Bacteria</taxon>
        <taxon>Pseudomonadati</taxon>
        <taxon>Thermodesulfobacteriota</taxon>
        <taxon>Desulfobacteria</taxon>
        <taxon>Desulfobacterales</taxon>
        <taxon>Desulfosudaceae</taxon>
        <taxon>Desulfosudis</taxon>
    </lineage>
</organism>
<dbReference type="Proteomes" id="UP000008561">
    <property type="component" value="Chromosome"/>
</dbReference>
<name>A8ZW75_DESOH</name>
<reference evidence="2 3" key="1">
    <citation type="submission" date="2007-10" db="EMBL/GenBank/DDBJ databases">
        <title>Complete sequence of Desulfococcus oleovorans Hxd3.</title>
        <authorList>
            <consortium name="US DOE Joint Genome Institute"/>
            <person name="Copeland A."/>
            <person name="Lucas S."/>
            <person name="Lapidus A."/>
            <person name="Barry K."/>
            <person name="Glavina del Rio T."/>
            <person name="Dalin E."/>
            <person name="Tice H."/>
            <person name="Pitluck S."/>
            <person name="Kiss H."/>
            <person name="Brettin T."/>
            <person name="Bruce D."/>
            <person name="Detter J.C."/>
            <person name="Han C."/>
            <person name="Schmutz J."/>
            <person name="Larimer F."/>
            <person name="Land M."/>
            <person name="Hauser L."/>
            <person name="Kyrpides N."/>
            <person name="Kim E."/>
            <person name="Wawrik B."/>
            <person name="Richardson P."/>
        </authorList>
    </citation>
    <scope>NUCLEOTIDE SEQUENCE [LARGE SCALE GENOMIC DNA]</scope>
    <source>
        <strain evidence="3">DSM 6200 / JCM 39069 / Hxd3</strain>
    </source>
</reference>
<gene>
    <name evidence="2" type="ordered locus">Dole_2505</name>
</gene>
<keyword evidence="1" id="KW-0732">Signal</keyword>
<evidence type="ECO:0000313" key="2">
    <source>
        <dbReference type="EMBL" id="ABW68309.1"/>
    </source>
</evidence>
<dbReference type="EMBL" id="CP000859">
    <property type="protein sequence ID" value="ABW68309.1"/>
    <property type="molecule type" value="Genomic_DNA"/>
</dbReference>
<sequence>MKILAKKFMRYVLVGFSLILLTGCVQEETVQPVARQPIDPIRDIYVKLTNNSFNDRSLNLEAKNLIHAKLEKIKSNYEDPWFSAYIESGLQQHIKRNQLFTLQPAYNGMYDLQYQVHAIQSSPQHIKVLINIIDPKNGYIFYSDHEEYPLVDFDVDKYNNFKALYDDRLEQQFLASKNAQIVFKADGKGGTFKEKNQNIFVVNAWNAYNVEVDTGYGGYYPTDMTLTINRKKFELGKDKIFYEGGFAPGKIICEASFRGARWDNVAKQEMIVTDTFIKRFVLDAKEKEKLQVNIAYHFDGRQQNITVEVSVLKTVIQQGIKGEQYEVIQQF</sequence>
<keyword evidence="3" id="KW-1185">Reference proteome</keyword>
<evidence type="ECO:0000256" key="1">
    <source>
        <dbReference type="SAM" id="SignalP"/>
    </source>
</evidence>
<protein>
    <submittedName>
        <fullName evidence="2">Uncharacterized protein</fullName>
    </submittedName>
</protein>
<evidence type="ECO:0000313" key="3">
    <source>
        <dbReference type="Proteomes" id="UP000008561"/>
    </source>
</evidence>
<proteinExistence type="predicted"/>
<accession>A8ZW75</accession>
<dbReference type="HOGENOM" id="CLU_838690_0_0_7"/>
<dbReference type="AlphaFoldDB" id="A8ZW75"/>
<dbReference type="PROSITE" id="PS51257">
    <property type="entry name" value="PROKAR_LIPOPROTEIN"/>
    <property type="match status" value="1"/>
</dbReference>
<feature type="signal peptide" evidence="1">
    <location>
        <begin position="1"/>
        <end position="27"/>
    </location>
</feature>
<dbReference type="KEGG" id="dol:Dole_2505"/>